<dbReference type="InterPro" id="IPR006311">
    <property type="entry name" value="TAT_signal"/>
</dbReference>
<evidence type="ECO:0000256" key="2">
    <source>
        <dbReference type="SAM" id="SignalP"/>
    </source>
</evidence>
<gene>
    <name evidence="3" type="ORF">H8N03_23790</name>
</gene>
<dbReference type="CDD" id="cd13578">
    <property type="entry name" value="PBP2_Bug27"/>
    <property type="match status" value="1"/>
</dbReference>
<protein>
    <submittedName>
        <fullName evidence="3">Tripartite tricarboxylate transporter substrate binding protein</fullName>
    </submittedName>
</protein>
<evidence type="ECO:0000313" key="3">
    <source>
        <dbReference type="EMBL" id="MBC5785981.1"/>
    </source>
</evidence>
<organism evidence="3 4">
    <name type="scientific">Ramlibacter cellulosilyticus</name>
    <dbReference type="NCBI Taxonomy" id="2764187"/>
    <lineage>
        <taxon>Bacteria</taxon>
        <taxon>Pseudomonadati</taxon>
        <taxon>Pseudomonadota</taxon>
        <taxon>Betaproteobacteria</taxon>
        <taxon>Burkholderiales</taxon>
        <taxon>Comamonadaceae</taxon>
        <taxon>Ramlibacter</taxon>
    </lineage>
</organism>
<proteinExistence type="inferred from homology"/>
<keyword evidence="2" id="KW-0732">Signal</keyword>
<name>A0A923SDF4_9BURK</name>
<evidence type="ECO:0000256" key="1">
    <source>
        <dbReference type="ARBA" id="ARBA00006987"/>
    </source>
</evidence>
<dbReference type="PANTHER" id="PTHR42928">
    <property type="entry name" value="TRICARBOXYLATE-BINDING PROTEIN"/>
    <property type="match status" value="1"/>
</dbReference>
<dbReference type="PANTHER" id="PTHR42928:SF5">
    <property type="entry name" value="BLR1237 PROTEIN"/>
    <property type="match status" value="1"/>
</dbReference>
<reference evidence="3" key="1">
    <citation type="submission" date="2020-08" db="EMBL/GenBank/DDBJ databases">
        <title>Ramlibacter sp. USB13 16S ribosomal RNA gene genome sequencing and assembly.</title>
        <authorList>
            <person name="Kang M."/>
        </authorList>
    </citation>
    <scope>NUCLEOTIDE SEQUENCE</scope>
    <source>
        <strain evidence="3">USB13</strain>
    </source>
</reference>
<comment type="similarity">
    <text evidence="1">Belongs to the UPF0065 (bug) family.</text>
</comment>
<feature type="signal peptide" evidence="2">
    <location>
        <begin position="1"/>
        <end position="25"/>
    </location>
</feature>
<dbReference type="Pfam" id="PF03401">
    <property type="entry name" value="TctC"/>
    <property type="match status" value="1"/>
</dbReference>
<feature type="chain" id="PRO_5037587552" evidence="2">
    <location>
        <begin position="26"/>
        <end position="324"/>
    </location>
</feature>
<dbReference type="Gene3D" id="3.40.190.150">
    <property type="entry name" value="Bordetella uptake gene, domain 1"/>
    <property type="match status" value="1"/>
</dbReference>
<accession>A0A923SDF4</accession>
<dbReference type="SUPFAM" id="SSF53850">
    <property type="entry name" value="Periplasmic binding protein-like II"/>
    <property type="match status" value="1"/>
</dbReference>
<dbReference type="AlphaFoldDB" id="A0A923SDF4"/>
<dbReference type="Proteomes" id="UP000608513">
    <property type="component" value="Unassembled WGS sequence"/>
</dbReference>
<comment type="caution">
    <text evidence="3">The sequence shown here is derived from an EMBL/GenBank/DDBJ whole genome shotgun (WGS) entry which is preliminary data.</text>
</comment>
<dbReference type="RefSeq" id="WP_187078729.1">
    <property type="nucleotide sequence ID" value="NZ_JACORT010000014.1"/>
</dbReference>
<dbReference type="Gene3D" id="3.40.190.10">
    <property type="entry name" value="Periplasmic binding protein-like II"/>
    <property type="match status" value="1"/>
</dbReference>
<dbReference type="PIRSF" id="PIRSF017082">
    <property type="entry name" value="YflP"/>
    <property type="match status" value="1"/>
</dbReference>
<dbReference type="InterPro" id="IPR042100">
    <property type="entry name" value="Bug_dom1"/>
</dbReference>
<dbReference type="InterPro" id="IPR005064">
    <property type="entry name" value="BUG"/>
</dbReference>
<evidence type="ECO:0000313" key="4">
    <source>
        <dbReference type="Proteomes" id="UP000608513"/>
    </source>
</evidence>
<dbReference type="PROSITE" id="PS51318">
    <property type="entry name" value="TAT"/>
    <property type="match status" value="1"/>
</dbReference>
<keyword evidence="4" id="KW-1185">Reference proteome</keyword>
<dbReference type="EMBL" id="JACORT010000014">
    <property type="protein sequence ID" value="MBC5785981.1"/>
    <property type="molecule type" value="Genomic_DNA"/>
</dbReference>
<sequence>MTISRRTALGAAAAALATATLPVRAAGFPDKPVKVAVGFAAGGGADIIARLVGTQMGVQTGQSFVVENKPGATGTIAATFVARAPADGYTLFLGSQSTMLVAPAIYAKLPFDPLKDFTPVSMLVSMPMILAVHTSVPAKNMQELIALAKKGGLSYASAGAGGPQHVAGELFKTGLGLDITHIPYKGEAPALTDAVGGQVPVLFSNVPAVTQYIQSGKLRAIAVTSLKRHPAFPDVPTIAESARLADFEVLTWYGLFAPAGTPADVVKKLESEAVAALKSKELSGKVTDQGFTIVASSSQQFTDLMKAQVPRMARLIQAAHIRAD</sequence>